<accession>A0A2T5G9B6</accession>
<sequence>MPAGPFGRQGMGRFWTAGAAVKRIGGPFGSVRRPAGARGG</sequence>
<dbReference type="AlphaFoldDB" id="A0A2T5G9B6"/>
<dbReference type="EMBL" id="PEBV01000023">
    <property type="protein sequence ID" value="PTQ52774.1"/>
    <property type="molecule type" value="Genomic_DNA"/>
</dbReference>
<reference evidence="1 2" key="1">
    <citation type="submission" date="2017-08" db="EMBL/GenBank/DDBJ databases">
        <title>Burning lignite coal seam in the remote Altai Mountains harbors a hydrogen-driven thermophilic microbial community.</title>
        <authorList>
            <person name="Kadnikov V.V."/>
            <person name="Mardanov A.V."/>
            <person name="Ivasenko D."/>
            <person name="Beletsky A.V."/>
            <person name="Karnachuk O.V."/>
            <person name="Ravin N.V."/>
        </authorList>
    </citation>
    <scope>NUCLEOTIDE SEQUENCE [LARGE SCALE GENOMIC DNA]</scope>
    <source>
        <strain evidence="1">AL33</strain>
    </source>
</reference>
<proteinExistence type="predicted"/>
<dbReference type="Proteomes" id="UP000244180">
    <property type="component" value="Unassembled WGS sequence"/>
</dbReference>
<gene>
    <name evidence="1" type="ORF">HSCHL_0038</name>
</gene>
<name>A0A2T5G9B6_HYDSH</name>
<evidence type="ECO:0000313" key="1">
    <source>
        <dbReference type="EMBL" id="PTQ52774.1"/>
    </source>
</evidence>
<comment type="caution">
    <text evidence="1">The sequence shown here is derived from an EMBL/GenBank/DDBJ whole genome shotgun (WGS) entry which is preliminary data.</text>
</comment>
<protein>
    <submittedName>
        <fullName evidence="1">Uncharacterized protein</fullName>
    </submittedName>
</protein>
<organism evidence="1 2">
    <name type="scientific">Hydrogenibacillus schlegelii</name>
    <name type="common">Bacillus schlegelii</name>
    <dbReference type="NCBI Taxonomy" id="1484"/>
    <lineage>
        <taxon>Bacteria</taxon>
        <taxon>Bacillati</taxon>
        <taxon>Bacillota</taxon>
        <taxon>Bacilli</taxon>
        <taxon>Bacillales</taxon>
        <taxon>Bacillales Family X. Incertae Sedis</taxon>
        <taxon>Hydrogenibacillus</taxon>
    </lineage>
</organism>
<evidence type="ECO:0000313" key="2">
    <source>
        <dbReference type="Proteomes" id="UP000244180"/>
    </source>
</evidence>